<gene>
    <name evidence="1" type="ORF">KFE25_000596</name>
</gene>
<name>A0A8J5XSV4_DIALT</name>
<comment type="caution">
    <text evidence="1">The sequence shown here is derived from an EMBL/GenBank/DDBJ whole genome shotgun (WGS) entry which is preliminary data.</text>
</comment>
<evidence type="ECO:0000313" key="2">
    <source>
        <dbReference type="Proteomes" id="UP000751190"/>
    </source>
</evidence>
<dbReference type="EMBL" id="JAGTXO010000006">
    <property type="protein sequence ID" value="KAG8467280.1"/>
    <property type="molecule type" value="Genomic_DNA"/>
</dbReference>
<accession>A0A8J5XSV4</accession>
<reference evidence="1" key="1">
    <citation type="submission" date="2021-05" db="EMBL/GenBank/DDBJ databases">
        <title>The genome of the haptophyte Pavlova lutheri (Diacronema luteri, Pavlovales) - a model for lipid biosynthesis in eukaryotic algae.</title>
        <authorList>
            <person name="Hulatt C.J."/>
            <person name="Posewitz M.C."/>
        </authorList>
    </citation>
    <scope>NUCLEOTIDE SEQUENCE</scope>
    <source>
        <strain evidence="1">NIVA-4/92</strain>
    </source>
</reference>
<protein>
    <submittedName>
        <fullName evidence="1">Uncharacterized protein</fullName>
    </submittedName>
</protein>
<organism evidence="1 2">
    <name type="scientific">Diacronema lutheri</name>
    <name type="common">Unicellular marine alga</name>
    <name type="synonym">Monochrysis lutheri</name>
    <dbReference type="NCBI Taxonomy" id="2081491"/>
    <lineage>
        <taxon>Eukaryota</taxon>
        <taxon>Haptista</taxon>
        <taxon>Haptophyta</taxon>
        <taxon>Pavlovophyceae</taxon>
        <taxon>Pavlovales</taxon>
        <taxon>Pavlovaceae</taxon>
        <taxon>Diacronema</taxon>
    </lineage>
</organism>
<dbReference type="AlphaFoldDB" id="A0A8J5XSV4"/>
<dbReference type="Proteomes" id="UP000751190">
    <property type="component" value="Unassembled WGS sequence"/>
</dbReference>
<sequence>MANDSKLQALRAEEAFQVAREVTTDLLRAQHENRLLTLENERLRQQLLEVAKGTPSHPALLSGSAPMAALDLPSSAARGDGIARLLGGTQSDAPGLRADERAELYSVGEACEQQLEALRDTSA</sequence>
<evidence type="ECO:0000313" key="1">
    <source>
        <dbReference type="EMBL" id="KAG8467280.1"/>
    </source>
</evidence>
<keyword evidence="2" id="KW-1185">Reference proteome</keyword>
<proteinExistence type="predicted"/>